<organism evidence="1 2">
    <name type="scientific">Nostoc edaphicum CCNP1411</name>
    <dbReference type="NCBI Taxonomy" id="1472755"/>
    <lineage>
        <taxon>Bacteria</taxon>
        <taxon>Bacillati</taxon>
        <taxon>Cyanobacteriota</taxon>
        <taxon>Cyanophyceae</taxon>
        <taxon>Nostocales</taxon>
        <taxon>Nostocaceae</taxon>
        <taxon>Nostoc</taxon>
    </lineage>
</organism>
<keyword evidence="2" id="KW-1185">Reference proteome</keyword>
<dbReference type="EMBL" id="CP054698">
    <property type="protein sequence ID" value="QMS88484.1"/>
    <property type="molecule type" value="Genomic_DNA"/>
</dbReference>
<accession>A0A7D7QJM6</accession>
<proteinExistence type="predicted"/>
<dbReference type="KEGG" id="ned:HUN01_13085"/>
<reference evidence="2" key="1">
    <citation type="submission" date="2020-06" db="EMBL/GenBank/DDBJ databases">
        <title>Nostoc edaphicum CCNP1411 genome.</title>
        <authorList>
            <person name="Fidor A."/>
            <person name="Grabski M."/>
            <person name="Gawor J."/>
            <person name="Gromadka R."/>
            <person name="Wegrzyn G."/>
            <person name="Mazur-Marzec H."/>
        </authorList>
    </citation>
    <scope>NUCLEOTIDE SEQUENCE [LARGE SCALE GENOMIC DNA]</scope>
    <source>
        <strain evidence="2">CCNP1411</strain>
    </source>
</reference>
<evidence type="ECO:0008006" key="3">
    <source>
        <dbReference type="Google" id="ProtNLM"/>
    </source>
</evidence>
<gene>
    <name evidence="1" type="ORF">HUN01_13085</name>
</gene>
<evidence type="ECO:0000313" key="2">
    <source>
        <dbReference type="Proteomes" id="UP000514713"/>
    </source>
</evidence>
<name>A0A7D7QJM6_9NOSO</name>
<protein>
    <recommendedName>
        <fullName evidence="3">Transposase</fullName>
    </recommendedName>
</protein>
<dbReference type="RefSeq" id="WP_181931638.1">
    <property type="nucleotide sequence ID" value="NZ_CP054698.1"/>
</dbReference>
<sequence>MNTKQQRPDKAYIWVNIDFDKVKHRINAVTCQIERVIEKHQFSNLTGKSGKRNN</sequence>
<dbReference type="AlphaFoldDB" id="A0A7D7QJM6"/>
<evidence type="ECO:0000313" key="1">
    <source>
        <dbReference type="EMBL" id="QMS88484.1"/>
    </source>
</evidence>
<dbReference type="Proteomes" id="UP000514713">
    <property type="component" value="Chromosome"/>
</dbReference>